<dbReference type="Gene3D" id="3.40.30.10">
    <property type="entry name" value="Glutaredoxin"/>
    <property type="match status" value="3"/>
</dbReference>
<dbReference type="PANTHER" id="PTHR33883:SF7">
    <property type="entry name" value="OS04G0521600 PROTEIN"/>
    <property type="match status" value="1"/>
</dbReference>
<feature type="coiled-coil region" evidence="1">
    <location>
        <begin position="63"/>
        <end position="97"/>
    </location>
</feature>
<dbReference type="EMBL" id="CM004393">
    <property type="protein sequence ID" value="OAY45895.1"/>
    <property type="molecule type" value="Genomic_DNA"/>
</dbReference>
<dbReference type="STRING" id="3983.A0A2C9VK39"/>
<accession>A0A2C9VK39</accession>
<feature type="coiled-coil region" evidence="1">
    <location>
        <begin position="403"/>
        <end position="430"/>
    </location>
</feature>
<evidence type="ECO:0000259" key="3">
    <source>
        <dbReference type="PROSITE" id="PS51352"/>
    </source>
</evidence>
<dbReference type="CDD" id="cd02961">
    <property type="entry name" value="PDI_a_family"/>
    <property type="match status" value="1"/>
</dbReference>
<dbReference type="SUPFAM" id="SSF52833">
    <property type="entry name" value="Thioredoxin-like"/>
    <property type="match status" value="3"/>
</dbReference>
<dbReference type="InterPro" id="IPR036249">
    <property type="entry name" value="Thioredoxin-like_sf"/>
</dbReference>
<keyword evidence="2" id="KW-0812">Transmembrane</keyword>
<organism evidence="4">
    <name type="scientific">Manihot esculenta</name>
    <name type="common">Cassava</name>
    <name type="synonym">Jatropha manihot</name>
    <dbReference type="NCBI Taxonomy" id="3983"/>
    <lineage>
        <taxon>Eukaryota</taxon>
        <taxon>Viridiplantae</taxon>
        <taxon>Streptophyta</taxon>
        <taxon>Embryophyta</taxon>
        <taxon>Tracheophyta</taxon>
        <taxon>Spermatophyta</taxon>
        <taxon>Magnoliopsida</taxon>
        <taxon>eudicotyledons</taxon>
        <taxon>Gunneridae</taxon>
        <taxon>Pentapetalae</taxon>
        <taxon>rosids</taxon>
        <taxon>fabids</taxon>
        <taxon>Malpighiales</taxon>
        <taxon>Euphorbiaceae</taxon>
        <taxon>Crotonoideae</taxon>
        <taxon>Manihoteae</taxon>
        <taxon>Manihot</taxon>
    </lineage>
</organism>
<dbReference type="CDD" id="cd02981">
    <property type="entry name" value="PDI_b_family"/>
    <property type="match status" value="1"/>
</dbReference>
<protein>
    <recommendedName>
        <fullName evidence="3">Thioredoxin domain-containing protein</fullName>
    </recommendedName>
</protein>
<evidence type="ECO:0000256" key="1">
    <source>
        <dbReference type="SAM" id="Coils"/>
    </source>
</evidence>
<dbReference type="PROSITE" id="PS51352">
    <property type="entry name" value="THIOREDOXIN_2"/>
    <property type="match status" value="1"/>
</dbReference>
<dbReference type="InterPro" id="IPR013766">
    <property type="entry name" value="Thioredoxin_domain"/>
</dbReference>
<name>A0A2C9VK39_MANES</name>
<sequence>MMWIVYRAMDKAYERAQSKEGAIVQLTEISKFYELAVIQLEGCLKFVQEETDSNFENNDEYFLGDLTEIRDRLIQRLKELELAIVEKDRELTERSENELRLGRALEIKERKMDFLRAKLKLEPTKMEGVRNADEEFSGLKHSVEQQVWNIKHKLEPEDRRRNRSCDSLNFEKMGSDIDVLKETMDMAFGKMKSAIFLSEMEPVEQQWRLTIEKDTLGILIKGFVRDIQENFKAQVKGREKQVSVGLNKHLSDLMKEMKCLNDELEALCISQSNQEGKIPLKQLGEEDEEDDSGNYVAKLIKNHESIIKKKKKHFNAIKRENLGEKGCPCPRREEDLISPRRRIQNVIVRMENLINWNAKLGQSNDKEESSSAKSVCKFRATQQKKSQVGQRKVSEVSSSDAVNEKLHNEIRVLKEEKEDASLQAMIMEKTFASLVEGFIYEASNQLYKYQGIHEDSFKKTVKEWNEQMESDQIDIQIREEMQNIVFREAVKNFGCILESAIIDCQEEKAEKSCLEDYNLEGKLREEISRILSREAYKELNELVTLSDTGNLVKEEIQQIAFGETLRDIANTNYHMTSVLKEENLEGKLRENIFRLLFRELCNEWNEIIKRLDEENFVREEIYQIVFKETLRDMASKSNEGKNSEKYICGFNFNESIQFAEYSIKEDVYMVFFREMSKELKEIDAQNFESLIREELFQLAVVETLKEASAAYREVAAQDHFQISEDFISPDKLHKNEELQNQDSLLNCMTAEQNLIQSTSSETNEYNAACCPIQMKHEKFDKLKISHELFTEIGSAFTSVSSKVEIALEQLAVSKALLNELRSCLAVEDVERINDRTVSVASAHNMKPSCLQPEELKEVKVISSYCEFMPIMEFLQVFMDFKCRVEEKLELNILRLEKAMHYLNPVTELVARQKRKEWLYRKAFIRRCENLRKAETEVDLLGDQVEVLLGLLEKIYNILHHYSPVLQQYFELFFLVSIFPKTMSATRILLLLFTSIFFLFTLFCFTPLSHFSSPVLAKALSFFHHPTDHAEPVLSISTHQYHRQRSEKLILQSTSPAVDEKDVVVLTMNNFSDFVDRNQYIMIDFYAPWCYWSQKLAPEYAAAATMLKGKAVLAKIDCDQETELARKFKIQGYPTLLLLVGGVHKDSYYGERTRDAISNWVNQKINNVVQNVTTIDEAKRILAAESVMVLGFLDSLQGPQSEELAAVSKLHIDVNFYQTSNVDVSKMFHIDNQIKRPALILLIRENSANHTHFLYECQFNRLAIANFVSVYKLPSVITFRQEDASDIFENPMKQLWLFTPERSCKVVSIFKEVANAFKGKLLFVHVEIGNEFSIGRHLSHEFGLPEDSPTVVAYYTANGVVEKHKYNGKLSFCGIKSFAEELLEDQLLTKSEPATKKAVRLPLRSHASDPSSVLHAY</sequence>
<keyword evidence="2" id="KW-1133">Transmembrane helix</keyword>
<keyword evidence="1" id="KW-0175">Coiled coil</keyword>
<feature type="domain" description="Thioredoxin" evidence="3">
    <location>
        <begin position="1042"/>
        <end position="1165"/>
    </location>
</feature>
<evidence type="ECO:0000256" key="2">
    <source>
        <dbReference type="SAM" id="Phobius"/>
    </source>
</evidence>
<keyword evidence="2" id="KW-0472">Membrane</keyword>
<feature type="transmembrane region" description="Helical" evidence="2">
    <location>
        <begin position="987"/>
        <end position="1007"/>
    </location>
</feature>
<gene>
    <name evidence="4" type="ORF">MANES_07G100900</name>
</gene>
<evidence type="ECO:0000313" key="4">
    <source>
        <dbReference type="EMBL" id="OAY45895.1"/>
    </source>
</evidence>
<dbReference type="InterPro" id="IPR037490">
    <property type="entry name" value="WAP"/>
</dbReference>
<dbReference type="Pfam" id="PF13848">
    <property type="entry name" value="Thioredoxin_6"/>
    <property type="match status" value="1"/>
</dbReference>
<reference evidence="4" key="1">
    <citation type="submission" date="2016-02" db="EMBL/GenBank/DDBJ databases">
        <title>WGS assembly of Manihot esculenta.</title>
        <authorList>
            <person name="Bredeson J.V."/>
            <person name="Prochnik S.E."/>
            <person name="Lyons J.B."/>
            <person name="Schmutz J."/>
            <person name="Grimwood J."/>
            <person name="Vrebalov J."/>
            <person name="Bart R.S."/>
            <person name="Amuge T."/>
            <person name="Ferguson M.E."/>
            <person name="Green R."/>
            <person name="Putnam N."/>
            <person name="Stites J."/>
            <person name="Rounsley S."/>
            <person name="Rokhsar D.S."/>
        </authorList>
    </citation>
    <scope>NUCLEOTIDE SEQUENCE [LARGE SCALE GENOMIC DNA]</scope>
    <source>
        <tissue evidence="4">Leaf</tissue>
    </source>
</reference>
<proteinExistence type="predicted"/>
<dbReference type="CDD" id="cd02982">
    <property type="entry name" value="PDI_b'_family"/>
    <property type="match status" value="1"/>
</dbReference>
<dbReference type="Pfam" id="PF00085">
    <property type="entry name" value="Thioredoxin"/>
    <property type="match status" value="1"/>
</dbReference>
<dbReference type="PANTHER" id="PTHR33883">
    <property type="entry name" value="WPP DOMAIN-ASSOCIATED PROTEIN"/>
    <property type="match status" value="1"/>
</dbReference>